<dbReference type="RefSeq" id="WP_284249709.1">
    <property type="nucleotide sequence ID" value="NZ_BSUM01000001.1"/>
</dbReference>
<proteinExistence type="predicted"/>
<reference evidence="1" key="1">
    <citation type="journal article" date="2014" name="Int. J. Syst. Evol. Microbiol.">
        <title>Complete genome sequence of Corynebacterium casei LMG S-19264T (=DSM 44701T), isolated from a smear-ripened cheese.</title>
        <authorList>
            <consortium name="US DOE Joint Genome Institute (JGI-PGF)"/>
            <person name="Walter F."/>
            <person name="Albersmeier A."/>
            <person name="Kalinowski J."/>
            <person name="Ruckert C."/>
        </authorList>
    </citation>
    <scope>NUCLEOTIDE SEQUENCE</scope>
    <source>
        <strain evidence="1">NBRC 112290</strain>
    </source>
</reference>
<dbReference type="InterPro" id="IPR053847">
    <property type="entry name" value="DUF6928"/>
</dbReference>
<dbReference type="AlphaFoldDB" id="A0AA37XDS8"/>
<comment type="caution">
    <text evidence="1">The sequence shown here is derived from an EMBL/GenBank/DDBJ whole genome shotgun (WGS) entry which is preliminary data.</text>
</comment>
<dbReference type="Proteomes" id="UP001157161">
    <property type="component" value="Unassembled WGS sequence"/>
</dbReference>
<gene>
    <name evidence="1" type="ORF">GCM10025875_09240</name>
</gene>
<dbReference type="Pfam" id="PF21997">
    <property type="entry name" value="DUF6928"/>
    <property type="match status" value="1"/>
</dbReference>
<name>A0AA37XDS8_9MICO</name>
<protein>
    <submittedName>
        <fullName evidence="1">Uncharacterized protein</fullName>
    </submittedName>
</protein>
<sequence length="188" mass="20271">MGMTFALLALTDEGSLDLTRPALPEAADAVIGALFPRTPYRRAGEGALGGAGIPPRQEPWVGVFDGGALLATRDAFLYDPRILHARYLRFEAWPDVHLIASQSSTNMFAYGRWRDGELVRSVSVNPVAGVRNVTGVRQDFEVPEVRVDTWLDAANATLAAVLGLTGDTATPVPGGAGWDEVHLQRYAR</sequence>
<evidence type="ECO:0000313" key="1">
    <source>
        <dbReference type="EMBL" id="GMA30932.1"/>
    </source>
</evidence>
<dbReference type="EMBL" id="BSUM01000001">
    <property type="protein sequence ID" value="GMA30932.1"/>
    <property type="molecule type" value="Genomic_DNA"/>
</dbReference>
<accession>A0AA37XDS8</accession>
<reference evidence="1" key="2">
    <citation type="submission" date="2023-02" db="EMBL/GenBank/DDBJ databases">
        <authorList>
            <person name="Sun Q."/>
            <person name="Mori K."/>
        </authorList>
    </citation>
    <scope>NUCLEOTIDE SEQUENCE</scope>
    <source>
        <strain evidence="1">NBRC 112290</strain>
    </source>
</reference>
<organism evidence="1 2">
    <name type="scientific">Litorihabitans aurantiacus</name>
    <dbReference type="NCBI Taxonomy" id="1930061"/>
    <lineage>
        <taxon>Bacteria</taxon>
        <taxon>Bacillati</taxon>
        <taxon>Actinomycetota</taxon>
        <taxon>Actinomycetes</taxon>
        <taxon>Micrococcales</taxon>
        <taxon>Beutenbergiaceae</taxon>
        <taxon>Litorihabitans</taxon>
    </lineage>
</organism>
<keyword evidence="2" id="KW-1185">Reference proteome</keyword>
<evidence type="ECO:0000313" key="2">
    <source>
        <dbReference type="Proteomes" id="UP001157161"/>
    </source>
</evidence>